<keyword evidence="2" id="KW-1003">Cell membrane</keyword>
<dbReference type="GO" id="GO:0005886">
    <property type="term" value="C:plasma membrane"/>
    <property type="evidence" value="ECO:0007669"/>
    <property type="project" value="UniProtKB-SubCell"/>
</dbReference>
<feature type="transmembrane region" description="Helical" evidence="7">
    <location>
        <begin position="197"/>
        <end position="218"/>
    </location>
</feature>
<gene>
    <name evidence="10" type="ORF">DFP98_105138</name>
</gene>
<feature type="domain" description="HAMP" evidence="9">
    <location>
        <begin position="219"/>
        <end position="272"/>
    </location>
</feature>
<dbReference type="Pfam" id="PF00672">
    <property type="entry name" value="HAMP"/>
    <property type="match status" value="1"/>
</dbReference>
<evidence type="ECO:0000313" key="11">
    <source>
        <dbReference type="Proteomes" id="UP000256977"/>
    </source>
</evidence>
<dbReference type="PROSITE" id="PS50111">
    <property type="entry name" value="CHEMOTAXIS_TRANSDUC_2"/>
    <property type="match status" value="1"/>
</dbReference>
<dbReference type="GO" id="GO:0004888">
    <property type="term" value="F:transmembrane signaling receptor activity"/>
    <property type="evidence" value="ECO:0007669"/>
    <property type="project" value="InterPro"/>
</dbReference>
<keyword evidence="4 6" id="KW-0807">Transducer</keyword>
<dbReference type="SUPFAM" id="SSF58104">
    <property type="entry name" value="Methyl-accepting chemotaxis protein (MCP) signaling domain"/>
    <property type="match status" value="1"/>
</dbReference>
<evidence type="ECO:0000256" key="6">
    <source>
        <dbReference type="PROSITE-ProRule" id="PRU00284"/>
    </source>
</evidence>
<evidence type="ECO:0000256" key="2">
    <source>
        <dbReference type="ARBA" id="ARBA00022475"/>
    </source>
</evidence>
<reference evidence="10 11" key="1">
    <citation type="submission" date="2018-07" db="EMBL/GenBank/DDBJ databases">
        <title>Genomic Encyclopedia of Type Strains, Phase III (KMG-III): the genomes of soil and plant-associated and newly described type strains.</title>
        <authorList>
            <person name="Whitman W."/>
        </authorList>
    </citation>
    <scope>NUCLEOTIDE SEQUENCE [LARGE SCALE GENOMIC DNA]</scope>
    <source>
        <strain evidence="10 11">CECT 7287</strain>
    </source>
</reference>
<dbReference type="SMART" id="SM00304">
    <property type="entry name" value="HAMP"/>
    <property type="match status" value="1"/>
</dbReference>
<comment type="caution">
    <text evidence="10">The sequence shown here is derived from an EMBL/GenBank/DDBJ whole genome shotgun (WGS) entry which is preliminary data.</text>
</comment>
<evidence type="ECO:0000256" key="5">
    <source>
        <dbReference type="ARBA" id="ARBA00029447"/>
    </source>
</evidence>
<dbReference type="PANTHER" id="PTHR32089:SF112">
    <property type="entry name" value="LYSOZYME-LIKE PROTEIN-RELATED"/>
    <property type="match status" value="1"/>
</dbReference>
<dbReference type="InterPro" id="IPR004090">
    <property type="entry name" value="Chemotax_Me-accpt_rcpt"/>
</dbReference>
<keyword evidence="7" id="KW-0812">Transmembrane</keyword>
<dbReference type="GO" id="GO:0006935">
    <property type="term" value="P:chemotaxis"/>
    <property type="evidence" value="ECO:0007669"/>
    <property type="project" value="InterPro"/>
</dbReference>
<evidence type="ECO:0000259" key="9">
    <source>
        <dbReference type="PROSITE" id="PS50885"/>
    </source>
</evidence>
<comment type="similarity">
    <text evidence="5">Belongs to the methyl-accepting chemotaxis (MCP) protein family.</text>
</comment>
<keyword evidence="3 7" id="KW-0472">Membrane</keyword>
<dbReference type="SMART" id="SM00283">
    <property type="entry name" value="MA"/>
    <property type="match status" value="1"/>
</dbReference>
<evidence type="ECO:0000256" key="1">
    <source>
        <dbReference type="ARBA" id="ARBA00004236"/>
    </source>
</evidence>
<dbReference type="Proteomes" id="UP000256977">
    <property type="component" value="Unassembled WGS sequence"/>
</dbReference>
<organism evidence="10 11">
    <name type="scientific">Cohnella phaseoli</name>
    <dbReference type="NCBI Taxonomy" id="456490"/>
    <lineage>
        <taxon>Bacteria</taxon>
        <taxon>Bacillati</taxon>
        <taxon>Bacillota</taxon>
        <taxon>Bacilli</taxon>
        <taxon>Bacillales</taxon>
        <taxon>Paenibacillaceae</taxon>
        <taxon>Cohnella</taxon>
    </lineage>
</organism>
<evidence type="ECO:0000256" key="3">
    <source>
        <dbReference type="ARBA" id="ARBA00023136"/>
    </source>
</evidence>
<feature type="domain" description="Methyl-accepting transducer" evidence="8">
    <location>
        <begin position="291"/>
        <end position="527"/>
    </location>
</feature>
<accession>A0A3D9KFK4</accession>
<dbReference type="Gene3D" id="6.10.340.10">
    <property type="match status" value="1"/>
</dbReference>
<proteinExistence type="inferred from homology"/>
<dbReference type="InterPro" id="IPR003660">
    <property type="entry name" value="HAMP_dom"/>
</dbReference>
<dbReference type="Gene3D" id="1.10.287.950">
    <property type="entry name" value="Methyl-accepting chemotaxis protein"/>
    <property type="match status" value="1"/>
</dbReference>
<dbReference type="RefSeq" id="WP_116060140.1">
    <property type="nucleotide sequence ID" value="NZ_QRDZ01000005.1"/>
</dbReference>
<dbReference type="EMBL" id="QRDZ01000005">
    <property type="protein sequence ID" value="RED85133.1"/>
    <property type="molecule type" value="Genomic_DNA"/>
</dbReference>
<protein>
    <submittedName>
        <fullName evidence="10">Methyl-accepting chemotaxis protein</fullName>
    </submittedName>
</protein>
<dbReference type="Pfam" id="PF00015">
    <property type="entry name" value="MCPsignal"/>
    <property type="match status" value="1"/>
</dbReference>
<sequence length="577" mass="62408">MLNNISIKTKLLVLLLVPLVLFAAAGIYLLQLNASNINKLDNVLYATSTRSLTLVLNADRDMYQALTAYQQLSSAFVSPEDKEKAKADFAENVQQTNDRIDQALKIVTEQGIAHLTHANSGKSISDTITEVDRMFNEWVKHTEAQIQAGNYSIAKEAELQREFDEARGNINDFGEILEDYALQQVETIKDDNGQTTLMTYIIMITEWILLLSLGFYMIRKISRTVAIVQAKTKQVADGNLRYEPQAKYDKDELGQILLSVDSMIGKMRGLIGAIAGHAEEVASASNQLADSARESASASSHVAENIQLVSTLVETQTGIARESNMAMEEMAIGVQKIADSTNVISDHSAKTNEMADNGKTMLAALIQQMEQMATTIANLNVSVAILSKKSDEIGSVTDKITAIANQTGILSLNASIEAVRAGEHGRGFAVVAQEIRKLSATSLESAQAIHQLIDDTRGEIGQASAHMRETVTRSEQGAGALSEVAQGFESIVSSIKQISRQLHDTSAVTEQMSASSEQVSASLDTSATSAMDISAKAQNISAATEEQLALSENIASASEQLQDIVGQLNGSIRYFKL</sequence>
<evidence type="ECO:0000259" key="8">
    <source>
        <dbReference type="PROSITE" id="PS50111"/>
    </source>
</evidence>
<dbReference type="GO" id="GO:0007165">
    <property type="term" value="P:signal transduction"/>
    <property type="evidence" value="ECO:0007669"/>
    <property type="project" value="UniProtKB-KW"/>
</dbReference>
<keyword evidence="7" id="KW-1133">Transmembrane helix</keyword>
<evidence type="ECO:0000313" key="10">
    <source>
        <dbReference type="EMBL" id="RED85133.1"/>
    </source>
</evidence>
<dbReference type="InterPro" id="IPR004089">
    <property type="entry name" value="MCPsignal_dom"/>
</dbReference>
<dbReference type="AlphaFoldDB" id="A0A3D9KFK4"/>
<evidence type="ECO:0000256" key="7">
    <source>
        <dbReference type="SAM" id="Phobius"/>
    </source>
</evidence>
<dbReference type="PRINTS" id="PR00260">
    <property type="entry name" value="CHEMTRNSDUCR"/>
</dbReference>
<dbReference type="OrthoDB" id="9760371at2"/>
<keyword evidence="11" id="KW-1185">Reference proteome</keyword>
<dbReference type="PANTHER" id="PTHR32089">
    <property type="entry name" value="METHYL-ACCEPTING CHEMOTAXIS PROTEIN MCPB"/>
    <property type="match status" value="1"/>
</dbReference>
<comment type="subcellular location">
    <subcellularLocation>
        <location evidence="1">Cell membrane</location>
    </subcellularLocation>
</comment>
<evidence type="ECO:0000256" key="4">
    <source>
        <dbReference type="ARBA" id="ARBA00023224"/>
    </source>
</evidence>
<name>A0A3D9KFK4_9BACL</name>
<dbReference type="PROSITE" id="PS50885">
    <property type="entry name" value="HAMP"/>
    <property type="match status" value="1"/>
</dbReference>